<proteinExistence type="predicted"/>
<dbReference type="PANTHER" id="PTHR23113:SF99">
    <property type="entry name" value="RASGEF DOMAIN-CONTAINING PROTEIN"/>
    <property type="match status" value="1"/>
</dbReference>
<evidence type="ECO:0000313" key="4">
    <source>
        <dbReference type="EMBL" id="RPA89807.1"/>
    </source>
</evidence>
<dbReference type="OrthoDB" id="5331659at2759"/>
<dbReference type="SMART" id="SM00147">
    <property type="entry name" value="RasGEF"/>
    <property type="match status" value="1"/>
</dbReference>
<evidence type="ECO:0000256" key="1">
    <source>
        <dbReference type="ARBA" id="ARBA00022658"/>
    </source>
</evidence>
<dbReference type="AlphaFoldDB" id="A0A3N4IXW0"/>
<dbReference type="Gene3D" id="1.10.840.10">
    <property type="entry name" value="Ras guanine-nucleotide exchange factors catalytic domain"/>
    <property type="match status" value="1"/>
</dbReference>
<keyword evidence="5" id="KW-1185">Reference proteome</keyword>
<dbReference type="Proteomes" id="UP000276215">
    <property type="component" value="Unassembled WGS sequence"/>
</dbReference>
<organism evidence="4 5">
    <name type="scientific">Choiromyces venosus 120613-1</name>
    <dbReference type="NCBI Taxonomy" id="1336337"/>
    <lineage>
        <taxon>Eukaryota</taxon>
        <taxon>Fungi</taxon>
        <taxon>Dikarya</taxon>
        <taxon>Ascomycota</taxon>
        <taxon>Pezizomycotina</taxon>
        <taxon>Pezizomycetes</taxon>
        <taxon>Pezizales</taxon>
        <taxon>Tuberaceae</taxon>
        <taxon>Choiromyces</taxon>
    </lineage>
</organism>
<dbReference type="GO" id="GO:0007264">
    <property type="term" value="P:small GTPase-mediated signal transduction"/>
    <property type="evidence" value="ECO:0007669"/>
    <property type="project" value="InterPro"/>
</dbReference>
<dbReference type="PROSITE" id="PS50009">
    <property type="entry name" value="RASGEF_CAT"/>
    <property type="match status" value="1"/>
</dbReference>
<protein>
    <recommendedName>
        <fullName evidence="3">Ras-GEF domain-containing protein</fullName>
    </recommendedName>
</protein>
<dbReference type="EMBL" id="ML120554">
    <property type="protein sequence ID" value="RPA89807.1"/>
    <property type="molecule type" value="Genomic_DNA"/>
</dbReference>
<dbReference type="SUPFAM" id="SSF48366">
    <property type="entry name" value="Ras GEF"/>
    <property type="match status" value="1"/>
</dbReference>
<evidence type="ECO:0000256" key="2">
    <source>
        <dbReference type="PROSITE-ProRule" id="PRU00168"/>
    </source>
</evidence>
<evidence type="ECO:0000259" key="3">
    <source>
        <dbReference type="PROSITE" id="PS50009"/>
    </source>
</evidence>
<dbReference type="InterPro" id="IPR023578">
    <property type="entry name" value="Ras_GEF_dom_sf"/>
</dbReference>
<evidence type="ECO:0000313" key="5">
    <source>
        <dbReference type="Proteomes" id="UP000276215"/>
    </source>
</evidence>
<sequence>MYFTSICQFIIQWQKEKPEDFFTEQVGSARYAVFETLRMTGNMTAARLLSDSCIEHQRHYVDYVKFAHSQKEGWVPFRDLIFAYRRLVTPELCAKGLTGIDYEDLAKYLAVMDLLLFRDASEVSTLHEWWKEKEDEMKPRYHYNDLWPVEKDTPWWWAVERVQRQLVRAEMITHWTRLEVVQLETVKERAKMIEIFIDTAGSLLEKNSLNSAHCIGEALTTPLIRSLGRSWDFVDEAHQARFEVIKTFMEDGVLHGPEACKAPVIPYYPDFLKLVTEAYNKKDHANRLSTMSANLVHKDALLDDFGSFCEGEKPDFETIPSYTGILHKSIDLTKYKMLLETIQECRGRAKKDYEFCGMITRSCYGLRFHLLGPSNYRSLNRLEGRVAVDSHKGRLNDLSNLVETRMLEAWALLAITDISPRLLTPEIKRDILLQDLFNLTGE</sequence>
<keyword evidence="1 2" id="KW-0344">Guanine-nucleotide releasing factor</keyword>
<accession>A0A3N4IXW0</accession>
<gene>
    <name evidence="4" type="ORF">L873DRAFT_585055</name>
</gene>
<dbReference type="GO" id="GO:0005085">
    <property type="term" value="F:guanyl-nucleotide exchange factor activity"/>
    <property type="evidence" value="ECO:0007669"/>
    <property type="project" value="UniProtKB-KW"/>
</dbReference>
<dbReference type="InterPro" id="IPR036964">
    <property type="entry name" value="RASGEF_cat_dom_sf"/>
</dbReference>
<reference evidence="4 5" key="1">
    <citation type="journal article" date="2018" name="Nat. Ecol. Evol.">
        <title>Pezizomycetes genomes reveal the molecular basis of ectomycorrhizal truffle lifestyle.</title>
        <authorList>
            <person name="Murat C."/>
            <person name="Payen T."/>
            <person name="Noel B."/>
            <person name="Kuo A."/>
            <person name="Morin E."/>
            <person name="Chen J."/>
            <person name="Kohler A."/>
            <person name="Krizsan K."/>
            <person name="Balestrini R."/>
            <person name="Da Silva C."/>
            <person name="Montanini B."/>
            <person name="Hainaut M."/>
            <person name="Levati E."/>
            <person name="Barry K.W."/>
            <person name="Belfiori B."/>
            <person name="Cichocki N."/>
            <person name="Clum A."/>
            <person name="Dockter R.B."/>
            <person name="Fauchery L."/>
            <person name="Guy J."/>
            <person name="Iotti M."/>
            <person name="Le Tacon F."/>
            <person name="Lindquist E.A."/>
            <person name="Lipzen A."/>
            <person name="Malagnac F."/>
            <person name="Mello A."/>
            <person name="Molinier V."/>
            <person name="Miyauchi S."/>
            <person name="Poulain J."/>
            <person name="Riccioni C."/>
            <person name="Rubini A."/>
            <person name="Sitrit Y."/>
            <person name="Splivallo R."/>
            <person name="Traeger S."/>
            <person name="Wang M."/>
            <person name="Zifcakova L."/>
            <person name="Wipf D."/>
            <person name="Zambonelli A."/>
            <person name="Paolocci F."/>
            <person name="Nowrousian M."/>
            <person name="Ottonello S."/>
            <person name="Baldrian P."/>
            <person name="Spatafora J.W."/>
            <person name="Henrissat B."/>
            <person name="Nagy L.G."/>
            <person name="Aury J.M."/>
            <person name="Wincker P."/>
            <person name="Grigoriev I.V."/>
            <person name="Bonfante P."/>
            <person name="Martin F.M."/>
        </authorList>
    </citation>
    <scope>NUCLEOTIDE SEQUENCE [LARGE SCALE GENOMIC DNA]</scope>
    <source>
        <strain evidence="4 5">120613-1</strain>
    </source>
</reference>
<name>A0A3N4IXW0_9PEZI</name>
<feature type="domain" description="Ras-GEF" evidence="3">
    <location>
        <begin position="101"/>
        <end position="342"/>
    </location>
</feature>
<dbReference type="PANTHER" id="PTHR23113">
    <property type="entry name" value="GUANINE NUCLEOTIDE EXCHANGE FACTOR"/>
    <property type="match status" value="1"/>
</dbReference>
<dbReference type="InterPro" id="IPR001895">
    <property type="entry name" value="RASGEF_cat_dom"/>
</dbReference>
<dbReference type="STRING" id="1336337.A0A3N4IXW0"/>
<dbReference type="InterPro" id="IPR008937">
    <property type="entry name" value="Ras-like_GEF"/>
</dbReference>
<dbReference type="Pfam" id="PF00617">
    <property type="entry name" value="RasGEF"/>
    <property type="match status" value="1"/>
</dbReference>